<keyword evidence="2" id="KW-0472">Membrane</keyword>
<accession>A0A4P8Y3N3</accession>
<organism evidence="3 4">
    <name type="scientific">Ruminococcus bovis</name>
    <dbReference type="NCBI Taxonomy" id="2564099"/>
    <lineage>
        <taxon>Bacteria</taxon>
        <taxon>Bacillati</taxon>
        <taxon>Bacillota</taxon>
        <taxon>Clostridia</taxon>
        <taxon>Eubacteriales</taxon>
        <taxon>Oscillospiraceae</taxon>
        <taxon>Ruminococcus</taxon>
    </lineage>
</organism>
<feature type="compositionally biased region" description="Low complexity" evidence="1">
    <location>
        <begin position="194"/>
        <end position="206"/>
    </location>
</feature>
<dbReference type="KEGG" id="ruj:E5Z56_11550"/>
<keyword evidence="2" id="KW-0812">Transmembrane</keyword>
<feature type="region of interest" description="Disordered" evidence="1">
    <location>
        <begin position="66"/>
        <end position="109"/>
    </location>
</feature>
<feature type="region of interest" description="Disordered" evidence="1">
    <location>
        <begin position="1"/>
        <end position="51"/>
    </location>
</feature>
<feature type="compositionally biased region" description="Acidic residues" evidence="1">
    <location>
        <begin position="179"/>
        <end position="193"/>
    </location>
</feature>
<feature type="compositionally biased region" description="Low complexity" evidence="1">
    <location>
        <begin position="145"/>
        <end position="178"/>
    </location>
</feature>
<feature type="region of interest" description="Disordered" evidence="1">
    <location>
        <begin position="139"/>
        <end position="214"/>
    </location>
</feature>
<feature type="transmembrane region" description="Helical" evidence="2">
    <location>
        <begin position="114"/>
        <end position="134"/>
    </location>
</feature>
<proteinExistence type="predicted"/>
<dbReference type="RefSeq" id="WP_138157914.1">
    <property type="nucleotide sequence ID" value="NZ_CP039381.1"/>
</dbReference>
<dbReference type="EMBL" id="CP039381">
    <property type="protein sequence ID" value="QCT07948.1"/>
    <property type="molecule type" value="Genomic_DNA"/>
</dbReference>
<sequence>MSDNKRPYDDEQVNINDLNDDLDKTKVFNLNSKSDNQNTGEYVSKHSLSNDDYGDDFSGDNWDSEEISSYSQADKANYKDDYDMGQVDDEPKPIVSRTDTYGSPKKKNNNKKPLIIGLIVAAVVLIIVAVVIVLNSCGKNKSDNTTTSTTTSSTTTMTTTSEDTYTSEENTTEYTTEPTTEETTEPTTEEETTEPTTTEAEPTTAPNSDTGSGVTASFAPYKCITPDGDVISDDFSKELKGDVSLSLNSNGTYTLKVGNVANESGNYEIDGNSITLGSYDGNIYFDNAGNPVGVTVYVDDYTVSFN</sequence>
<evidence type="ECO:0000313" key="4">
    <source>
        <dbReference type="Proteomes" id="UP000301475"/>
    </source>
</evidence>
<keyword evidence="2" id="KW-1133">Transmembrane helix</keyword>
<evidence type="ECO:0000313" key="3">
    <source>
        <dbReference type="EMBL" id="QCT07948.1"/>
    </source>
</evidence>
<dbReference type="Proteomes" id="UP000301475">
    <property type="component" value="Chromosome"/>
</dbReference>
<dbReference type="AlphaFoldDB" id="A0A4P8Y3N3"/>
<reference evidence="3 4" key="1">
    <citation type="submission" date="2019-04" db="EMBL/GenBank/DDBJ databases">
        <authorList>
            <person name="Embree M."/>
            <person name="Gaffney J.R."/>
        </authorList>
    </citation>
    <scope>NUCLEOTIDE SEQUENCE [LARGE SCALE GENOMIC DNA]</scope>
    <source>
        <strain evidence="3 4">JE7A12</strain>
    </source>
</reference>
<evidence type="ECO:0000256" key="1">
    <source>
        <dbReference type="SAM" id="MobiDB-lite"/>
    </source>
</evidence>
<keyword evidence="4" id="KW-1185">Reference proteome</keyword>
<gene>
    <name evidence="3" type="ORF">E5Z56_11550</name>
</gene>
<protein>
    <submittedName>
        <fullName evidence="3">Uncharacterized protein</fullName>
    </submittedName>
</protein>
<feature type="compositionally biased region" description="Polar residues" evidence="1">
    <location>
        <begin position="28"/>
        <end position="41"/>
    </location>
</feature>
<evidence type="ECO:0000256" key="2">
    <source>
        <dbReference type="SAM" id="Phobius"/>
    </source>
</evidence>
<name>A0A4P8Y3N3_9FIRM</name>